<proteinExistence type="predicted"/>
<organism evidence="1 2">
    <name type="scientific">Strongyloides papillosus</name>
    <name type="common">Intestinal threadworm</name>
    <dbReference type="NCBI Taxonomy" id="174720"/>
    <lineage>
        <taxon>Eukaryota</taxon>
        <taxon>Metazoa</taxon>
        <taxon>Ecdysozoa</taxon>
        <taxon>Nematoda</taxon>
        <taxon>Chromadorea</taxon>
        <taxon>Rhabditida</taxon>
        <taxon>Tylenchina</taxon>
        <taxon>Panagrolaimomorpha</taxon>
        <taxon>Strongyloidoidea</taxon>
        <taxon>Strongyloididae</taxon>
        <taxon>Strongyloides</taxon>
    </lineage>
</organism>
<sequence length="373" mass="43325">MEENQQLRELLKKYDWKLRRYKEQNSYLKKALKVEKDKVRLVYEMFEKVLGKSGNEIKDYTIHDIMNTISTITDVNNSQNNVNDKENNTNDVVTGNNMSIDAEKITNQKRKNTSLVVNASCEPGDSFNSSGSALCQQEKIFYEKVIYQSSNDVDNHDRNTPEILEGLNKEIEGLSDSINTDSMIRKFSSLMSSDDDKTVKSNNDNETLNDENDIYFEYSEKTPSLNEDGSKIAYYIEIPEKKSIPKGVKYRTVNEYLINNKNDFLQKSQARQKKIHQASQIRAQIAIEKRAAAVEVLFGKKTAKDVQSILEMDTAKIKAFPEEWMRHVTKKSLNRAGHYERIRRLQKKEVEKCVNQFMGKVYCERIKRVSYKK</sequence>
<protein>
    <submittedName>
        <fullName evidence="2">Coiled-coil domain-containing protein</fullName>
    </submittedName>
</protein>
<dbReference type="AlphaFoldDB" id="A0A0N5C1T6"/>
<accession>A0A0N5C1T6</accession>
<reference evidence="2" key="1">
    <citation type="submission" date="2017-02" db="UniProtKB">
        <authorList>
            <consortium name="WormBaseParasite"/>
        </authorList>
    </citation>
    <scope>IDENTIFICATION</scope>
</reference>
<keyword evidence="1" id="KW-1185">Reference proteome</keyword>
<evidence type="ECO:0000313" key="1">
    <source>
        <dbReference type="Proteomes" id="UP000046392"/>
    </source>
</evidence>
<dbReference type="Proteomes" id="UP000046392">
    <property type="component" value="Unplaced"/>
</dbReference>
<dbReference type="WBParaSite" id="SPAL_0001195600.1">
    <property type="protein sequence ID" value="SPAL_0001195600.1"/>
    <property type="gene ID" value="SPAL_0001195600"/>
</dbReference>
<evidence type="ECO:0000313" key="2">
    <source>
        <dbReference type="WBParaSite" id="SPAL_0001195600.1"/>
    </source>
</evidence>
<name>A0A0N5C1T6_STREA</name>